<evidence type="ECO:0000256" key="3">
    <source>
        <dbReference type="ARBA" id="ARBA00012438"/>
    </source>
</evidence>
<reference evidence="10 11" key="1">
    <citation type="submission" date="2016-12" db="EMBL/GenBank/DDBJ databases">
        <title>The genome of dimorphic prosthecate Glycocaulis alkaliphilus 6b-8t, isolated from crude oil dictates its adaptability in petroleum environments.</title>
        <authorList>
            <person name="Wu X.-L."/>
            <person name="Geng S."/>
        </authorList>
    </citation>
    <scope>NUCLEOTIDE SEQUENCE [LARGE SCALE GENOMIC DNA]</scope>
    <source>
        <strain evidence="10 11">6B-8</strain>
    </source>
</reference>
<evidence type="ECO:0000313" key="11">
    <source>
        <dbReference type="Proteomes" id="UP000286954"/>
    </source>
</evidence>
<dbReference type="Proteomes" id="UP000286954">
    <property type="component" value="Chromosome"/>
</dbReference>
<evidence type="ECO:0000256" key="6">
    <source>
        <dbReference type="ARBA" id="ARBA00022741"/>
    </source>
</evidence>
<dbReference type="EC" id="2.7.13.3" evidence="3"/>
<dbReference type="RefSeq" id="WP_127565278.1">
    <property type="nucleotide sequence ID" value="NZ_BMFB01000006.1"/>
</dbReference>
<dbReference type="Gene3D" id="3.30.565.10">
    <property type="entry name" value="Histidine kinase-like ATPase, C-terminal domain"/>
    <property type="match status" value="1"/>
</dbReference>
<evidence type="ECO:0000256" key="2">
    <source>
        <dbReference type="ARBA" id="ARBA00004370"/>
    </source>
</evidence>
<keyword evidence="6" id="KW-0547">Nucleotide-binding</keyword>
<dbReference type="InterPro" id="IPR036890">
    <property type="entry name" value="HATPase_C_sf"/>
</dbReference>
<dbReference type="PANTHER" id="PTHR41523">
    <property type="entry name" value="TWO-COMPONENT SYSTEM SENSOR PROTEIN"/>
    <property type="match status" value="1"/>
</dbReference>
<dbReference type="KEGG" id="gak:X907_0280"/>
<sequence>MLTGVSEALENGSRRGLRIQLLAVLVLALMPLLVLSSVQGLMEYEQQREREIDRLHAAALTASEAITAAFSRADGKAGAIASWSFALMDDPAACERTLQHMARADETVSNIAVLDAQGELVCSAVQPATNERNFGSRDWFQALRDGADRTHSDVVFGAMSQRQVVLTVRRLRAVPAADGTESNTFAGVVAVATDMSAAARLVRRERLSADAQIALISRQGALKLEGSTIIDNLFENVAVGALLEQAQPGEAIRAQGTGMRSGYEVIVASLIPERLGVAIAAPARVFEDWSGISVISTFAIPALMTLLVLVCVWVAVDYFILRWLTYLQRIAQLYAAGRLDLVPQRARKAPREVARLAAVMEQMAASLDEQRTELADAVDQRSGLLREIHHRVKNNLQVIVSLLNLQSGRISDPAAAEALMDARRRINALALVHRSLYETDDLRFIEVAPFLNDLIRNLGDVLGGHDSKIRVDVDCEELALSPDQAAPMALFVTEAVTNAFKHAFSGRETGRILVRLTCEEDDQCLISIGDDGTGVDPSASAGTGSSLMHAFAQQLGGQFETRVSGLGGYEAAVSFPISKSWDD</sequence>
<dbReference type="CDD" id="cd12914">
    <property type="entry name" value="PDC1_DGC_like"/>
    <property type="match status" value="1"/>
</dbReference>
<evidence type="ECO:0000256" key="4">
    <source>
        <dbReference type="ARBA" id="ARBA00022553"/>
    </source>
</evidence>
<comment type="catalytic activity">
    <reaction evidence="1">
        <text>ATP + protein L-histidine = ADP + protein N-phospho-L-histidine.</text>
        <dbReference type="EC" id="2.7.13.3"/>
    </reaction>
</comment>
<dbReference type="InterPro" id="IPR011495">
    <property type="entry name" value="Sig_transdc_His_kin_sub2_dim/P"/>
</dbReference>
<organism evidence="10 11">
    <name type="scientific">Glycocaulis alkaliphilus</name>
    <dbReference type="NCBI Taxonomy" id="1434191"/>
    <lineage>
        <taxon>Bacteria</taxon>
        <taxon>Pseudomonadati</taxon>
        <taxon>Pseudomonadota</taxon>
        <taxon>Alphaproteobacteria</taxon>
        <taxon>Maricaulales</taxon>
        <taxon>Maricaulaceae</taxon>
        <taxon>Glycocaulis</taxon>
    </lineage>
</organism>
<keyword evidence="5" id="KW-0808">Transferase</keyword>
<evidence type="ECO:0000256" key="1">
    <source>
        <dbReference type="ARBA" id="ARBA00000085"/>
    </source>
</evidence>
<protein>
    <recommendedName>
        <fullName evidence="3">histidine kinase</fullName>
        <ecNumber evidence="3">2.7.13.3</ecNumber>
    </recommendedName>
</protein>
<accession>A0A3T0E6P6</accession>
<dbReference type="PROSITE" id="PS50885">
    <property type="entry name" value="HAMP"/>
    <property type="match status" value="1"/>
</dbReference>
<dbReference type="SMART" id="SM00387">
    <property type="entry name" value="HATPase_c"/>
    <property type="match status" value="1"/>
</dbReference>
<dbReference type="EMBL" id="CP018911">
    <property type="protein sequence ID" value="AZU02828.1"/>
    <property type="molecule type" value="Genomic_DNA"/>
</dbReference>
<name>A0A3T0E6P6_9PROT</name>
<dbReference type="AlphaFoldDB" id="A0A3T0E6P6"/>
<proteinExistence type="predicted"/>
<dbReference type="PANTHER" id="PTHR41523:SF8">
    <property type="entry name" value="ETHYLENE RESPONSE SENSOR PROTEIN"/>
    <property type="match status" value="1"/>
</dbReference>
<evidence type="ECO:0000256" key="7">
    <source>
        <dbReference type="ARBA" id="ARBA00022777"/>
    </source>
</evidence>
<dbReference type="GO" id="GO:0016020">
    <property type="term" value="C:membrane"/>
    <property type="evidence" value="ECO:0007669"/>
    <property type="project" value="UniProtKB-SubCell"/>
</dbReference>
<evidence type="ECO:0000256" key="8">
    <source>
        <dbReference type="ARBA" id="ARBA00022840"/>
    </source>
</evidence>
<keyword evidence="7 10" id="KW-0418">Kinase</keyword>
<dbReference type="Pfam" id="PF07568">
    <property type="entry name" value="HisKA_2"/>
    <property type="match status" value="1"/>
</dbReference>
<dbReference type="GO" id="GO:0007165">
    <property type="term" value="P:signal transduction"/>
    <property type="evidence" value="ECO:0007669"/>
    <property type="project" value="InterPro"/>
</dbReference>
<dbReference type="InterPro" id="IPR003660">
    <property type="entry name" value="HAMP_dom"/>
</dbReference>
<gene>
    <name evidence="10" type="ORF">X907_0280</name>
</gene>
<evidence type="ECO:0000313" key="10">
    <source>
        <dbReference type="EMBL" id="AZU02828.1"/>
    </source>
</evidence>
<feature type="domain" description="HAMP" evidence="9">
    <location>
        <begin position="318"/>
        <end position="372"/>
    </location>
</feature>
<dbReference type="OrthoDB" id="9767435at2"/>
<dbReference type="InterPro" id="IPR003594">
    <property type="entry name" value="HATPase_dom"/>
</dbReference>
<keyword evidence="8" id="KW-0067">ATP-binding</keyword>
<comment type="subcellular location">
    <subcellularLocation>
        <location evidence="2">Membrane</location>
    </subcellularLocation>
</comment>
<evidence type="ECO:0000256" key="5">
    <source>
        <dbReference type="ARBA" id="ARBA00022679"/>
    </source>
</evidence>
<dbReference type="Pfam" id="PF13581">
    <property type="entry name" value="HATPase_c_2"/>
    <property type="match status" value="1"/>
</dbReference>
<dbReference type="GO" id="GO:0004673">
    <property type="term" value="F:protein histidine kinase activity"/>
    <property type="evidence" value="ECO:0007669"/>
    <property type="project" value="UniProtKB-EC"/>
</dbReference>
<dbReference type="Gene3D" id="3.30.450.20">
    <property type="entry name" value="PAS domain"/>
    <property type="match status" value="2"/>
</dbReference>
<evidence type="ECO:0000259" key="9">
    <source>
        <dbReference type="PROSITE" id="PS50885"/>
    </source>
</evidence>
<keyword evidence="11" id="KW-1185">Reference proteome</keyword>
<dbReference type="GO" id="GO:0005524">
    <property type="term" value="F:ATP binding"/>
    <property type="evidence" value="ECO:0007669"/>
    <property type="project" value="UniProtKB-KW"/>
</dbReference>
<keyword evidence="4" id="KW-0597">Phosphoprotein</keyword>
<dbReference type="SUPFAM" id="SSF55874">
    <property type="entry name" value="ATPase domain of HSP90 chaperone/DNA topoisomerase II/histidine kinase"/>
    <property type="match status" value="1"/>
</dbReference>